<accession>A0A8H6TC06</accession>
<evidence type="ECO:0000256" key="1">
    <source>
        <dbReference type="SAM" id="MobiDB-lite"/>
    </source>
</evidence>
<dbReference type="GeneID" id="59340377"/>
<dbReference type="Proteomes" id="UP000636479">
    <property type="component" value="Unassembled WGS sequence"/>
</dbReference>
<evidence type="ECO:0000313" key="2">
    <source>
        <dbReference type="EMBL" id="KAF7315748.1"/>
    </source>
</evidence>
<protein>
    <submittedName>
        <fullName evidence="2">RING-type domain-containing protein</fullName>
    </submittedName>
</protein>
<comment type="caution">
    <text evidence="2">The sequence shown here is derived from an EMBL/GenBank/DDBJ whole genome shotgun (WGS) entry which is preliminary data.</text>
</comment>
<feature type="compositionally biased region" description="Polar residues" evidence="1">
    <location>
        <begin position="232"/>
        <end position="241"/>
    </location>
</feature>
<keyword evidence="3" id="KW-1185">Reference proteome</keyword>
<sequence length="588" mass="68617">MTSVLAGCVVDPGKSITALRALFPLKTLLEQRNRLLRRPSSTLSFASFDPRVASADNGLGMRTLSLSEELYRPKRVVIGKLVVSWAHIEDGVDDEGSFPRMVDICGQRVQCSQDLWDIYKLDPAYDCLVRVFPELSVITLAIVKPAQPQPLGKHRMSSAEPCSDVPPTKAFHLEDSEDEMSVDEYIQRGRRSVGNDRLKRQREEIERNRKSRREKGARRVEELTSRGHSVFDFSTPTTSRESPGKPKRKAASLFDSLRGHADPDYDTRYDEEDERNAMNYSPTRSAKRTRTFSPGAAKRDLETRRVEREKQKRQRREREWGFRKEQKYQQFLNELYMDIPPEPMLQPEDSDSDSDSDDEEPPVDEEAERAASIAESRRKLAELEADRPLWEQEARKREQREREEQELTRRKAAERQAAEARRVEQERRTRLEKERQKAQEEEQKRAAQQREKERKQRHARFSQGKWLPQRALEHYIVSSDTFDNAKFSDEDPIDFDSIPWPVLHPPFTFSVEDIGWAAVEAFFSEARKHMRPQDFVNLVQKSHRRFHPDRWRSRNLLKTVTSEAERECLEVATNTVAQVLSPLWTELR</sequence>
<evidence type="ECO:0000313" key="3">
    <source>
        <dbReference type="Proteomes" id="UP000636479"/>
    </source>
</evidence>
<dbReference type="OrthoDB" id="8062037at2759"/>
<proteinExistence type="predicted"/>
<gene>
    <name evidence="2" type="ORF">MIND_00090700</name>
</gene>
<dbReference type="RefSeq" id="XP_037225771.1">
    <property type="nucleotide sequence ID" value="XM_037357861.1"/>
</dbReference>
<name>A0A8H6TC06_9AGAR</name>
<dbReference type="EMBL" id="JACAZF010000001">
    <property type="protein sequence ID" value="KAF7315748.1"/>
    <property type="molecule type" value="Genomic_DNA"/>
</dbReference>
<dbReference type="AlphaFoldDB" id="A0A8H6TC06"/>
<feature type="region of interest" description="Disordered" evidence="1">
    <location>
        <begin position="189"/>
        <end position="462"/>
    </location>
</feature>
<reference evidence="2" key="1">
    <citation type="submission" date="2020-05" db="EMBL/GenBank/DDBJ databases">
        <title>Mycena genomes resolve the evolution of fungal bioluminescence.</title>
        <authorList>
            <person name="Tsai I.J."/>
        </authorList>
    </citation>
    <scope>NUCLEOTIDE SEQUENCE</scope>
    <source>
        <strain evidence="2">171206Taipei</strain>
    </source>
</reference>
<feature type="compositionally biased region" description="Basic and acidic residues" evidence="1">
    <location>
        <begin position="257"/>
        <end position="268"/>
    </location>
</feature>
<feature type="compositionally biased region" description="Acidic residues" evidence="1">
    <location>
        <begin position="348"/>
        <end position="367"/>
    </location>
</feature>
<organism evidence="2 3">
    <name type="scientific">Mycena indigotica</name>
    <dbReference type="NCBI Taxonomy" id="2126181"/>
    <lineage>
        <taxon>Eukaryota</taxon>
        <taxon>Fungi</taxon>
        <taxon>Dikarya</taxon>
        <taxon>Basidiomycota</taxon>
        <taxon>Agaricomycotina</taxon>
        <taxon>Agaricomycetes</taxon>
        <taxon>Agaricomycetidae</taxon>
        <taxon>Agaricales</taxon>
        <taxon>Marasmiineae</taxon>
        <taxon>Mycenaceae</taxon>
        <taxon>Mycena</taxon>
    </lineage>
</organism>
<feature type="compositionally biased region" description="Basic and acidic residues" evidence="1">
    <location>
        <begin position="375"/>
        <end position="454"/>
    </location>
</feature>
<feature type="compositionally biased region" description="Basic and acidic residues" evidence="1">
    <location>
        <begin position="193"/>
        <end position="208"/>
    </location>
</feature>
<feature type="compositionally biased region" description="Basic and acidic residues" evidence="1">
    <location>
        <begin position="297"/>
        <end position="327"/>
    </location>
</feature>